<keyword evidence="3" id="KW-1185">Reference proteome</keyword>
<dbReference type="PANTHER" id="PTHR11929:SF194">
    <property type="entry name" value="ALPHA-(1,3)-FUCOSYLTRANSFERASE 10"/>
    <property type="match status" value="1"/>
</dbReference>
<gene>
    <name evidence="2" type="ORF">CYMTET_21282</name>
</gene>
<dbReference type="AlphaFoldDB" id="A0AAE0G2F1"/>
<dbReference type="InterPro" id="IPR001503">
    <property type="entry name" value="Glyco_trans_10"/>
</dbReference>
<reference evidence="2 3" key="1">
    <citation type="journal article" date="2015" name="Genome Biol. Evol.">
        <title>Comparative Genomics of a Bacterivorous Green Alga Reveals Evolutionary Causalities and Consequences of Phago-Mixotrophic Mode of Nutrition.</title>
        <authorList>
            <person name="Burns J.A."/>
            <person name="Paasch A."/>
            <person name="Narechania A."/>
            <person name="Kim E."/>
        </authorList>
    </citation>
    <scope>NUCLEOTIDE SEQUENCE [LARGE SCALE GENOMIC DNA]</scope>
    <source>
        <strain evidence="2 3">PLY_AMNH</strain>
    </source>
</reference>
<dbReference type="Proteomes" id="UP001190700">
    <property type="component" value="Unassembled WGS sequence"/>
</dbReference>
<name>A0AAE0G2F1_9CHLO</name>
<proteinExistence type="predicted"/>
<sequence length="217" mass="25249">MLHWSLHDLLPCRDKCYVHDWKTLPDKKADKDAFIFGDQDVKHSFCNGKCLPRHEDTKPWIYVGMEPNTEHNLKYSWFQPDLISTYDLTSDLPVTYGMWQTGTWPAEPAEIDEYLQKVRRARSLKQYLASVFVDDCSDRTAKHLAERLMKYSKEVKAFGTCLYKNNPNTAKTGGAKYQAGQLDSKLREQRNSRFCFIIEKSTEAHYLSEKLPLALQT</sequence>
<dbReference type="SUPFAM" id="SSF53756">
    <property type="entry name" value="UDP-Glycosyltransferase/glycogen phosphorylase"/>
    <property type="match status" value="1"/>
</dbReference>
<accession>A0AAE0G2F1</accession>
<protein>
    <submittedName>
        <fullName evidence="2">Uncharacterized protein</fullName>
    </submittedName>
</protein>
<dbReference type="PANTHER" id="PTHR11929">
    <property type="entry name" value="ALPHA- 1,3 -FUCOSYLTRANSFERASE"/>
    <property type="match status" value="1"/>
</dbReference>
<feature type="non-terminal residue" evidence="2">
    <location>
        <position position="217"/>
    </location>
</feature>
<evidence type="ECO:0000313" key="2">
    <source>
        <dbReference type="EMBL" id="KAK3270313.1"/>
    </source>
</evidence>
<dbReference type="Gene3D" id="3.40.50.11660">
    <property type="entry name" value="Glycosyl transferase family 10, C-terminal domain"/>
    <property type="match status" value="1"/>
</dbReference>
<dbReference type="GO" id="GO:0046920">
    <property type="term" value="F:alpha-(1-&gt;3)-fucosyltransferase activity"/>
    <property type="evidence" value="ECO:0007669"/>
    <property type="project" value="TreeGrafter"/>
</dbReference>
<organism evidence="2 3">
    <name type="scientific">Cymbomonas tetramitiformis</name>
    <dbReference type="NCBI Taxonomy" id="36881"/>
    <lineage>
        <taxon>Eukaryota</taxon>
        <taxon>Viridiplantae</taxon>
        <taxon>Chlorophyta</taxon>
        <taxon>Pyramimonadophyceae</taxon>
        <taxon>Pyramimonadales</taxon>
        <taxon>Pyramimonadaceae</taxon>
        <taxon>Cymbomonas</taxon>
    </lineage>
</organism>
<evidence type="ECO:0000313" key="3">
    <source>
        <dbReference type="Proteomes" id="UP001190700"/>
    </source>
</evidence>
<dbReference type="GO" id="GO:0016020">
    <property type="term" value="C:membrane"/>
    <property type="evidence" value="ECO:0007669"/>
    <property type="project" value="InterPro"/>
</dbReference>
<comment type="pathway">
    <text evidence="1">Protein modification; protein glycosylation.</text>
</comment>
<evidence type="ECO:0000256" key="1">
    <source>
        <dbReference type="ARBA" id="ARBA00004922"/>
    </source>
</evidence>
<dbReference type="EMBL" id="LGRX02010472">
    <property type="protein sequence ID" value="KAK3270313.1"/>
    <property type="molecule type" value="Genomic_DNA"/>
</dbReference>
<comment type="caution">
    <text evidence="2">The sequence shown here is derived from an EMBL/GenBank/DDBJ whole genome shotgun (WGS) entry which is preliminary data.</text>
</comment>
<dbReference type="InterPro" id="IPR038577">
    <property type="entry name" value="GT10-like_C_sf"/>
</dbReference>